<accession>A0A0V1L4F4</accession>
<comment type="caution">
    <text evidence="1">The sequence shown here is derived from an EMBL/GenBank/DDBJ whole genome shotgun (WGS) entry which is preliminary data.</text>
</comment>
<dbReference type="STRING" id="6335.A0A0V1L4F4"/>
<dbReference type="GO" id="GO:0003676">
    <property type="term" value="F:nucleic acid binding"/>
    <property type="evidence" value="ECO:0007669"/>
    <property type="project" value="InterPro"/>
</dbReference>
<evidence type="ECO:0000313" key="2">
    <source>
        <dbReference type="Proteomes" id="UP000054721"/>
    </source>
</evidence>
<organism evidence="1 2">
    <name type="scientific">Trichinella nativa</name>
    <dbReference type="NCBI Taxonomy" id="6335"/>
    <lineage>
        <taxon>Eukaryota</taxon>
        <taxon>Metazoa</taxon>
        <taxon>Ecdysozoa</taxon>
        <taxon>Nematoda</taxon>
        <taxon>Enoplea</taxon>
        <taxon>Dorylaimia</taxon>
        <taxon>Trichinellida</taxon>
        <taxon>Trichinellidae</taxon>
        <taxon>Trichinella</taxon>
    </lineage>
</organism>
<dbReference type="InterPro" id="IPR008042">
    <property type="entry name" value="Retrotrans_Pao"/>
</dbReference>
<name>A0A0V1L4F4_9BILA</name>
<gene>
    <name evidence="1" type="ORF">T02_1</name>
</gene>
<dbReference type="Gene3D" id="3.30.420.10">
    <property type="entry name" value="Ribonuclease H-like superfamily/Ribonuclease H"/>
    <property type="match status" value="1"/>
</dbReference>
<dbReference type="AlphaFoldDB" id="A0A0V1L4F4"/>
<dbReference type="Proteomes" id="UP000054721">
    <property type="component" value="Unassembled WGS sequence"/>
</dbReference>
<sequence length="263" mass="29902">MHGNGKVEVRFLAAKSRVAPIKKLSLPGLELMAALLCARLFAYTYRSGAASAGATVWCPCAGYEATRWKPFVSNQMRDIQEIISPDSWRYCPTQDNPADLASRGWPLSKLAVGRLWHSGSRWLQLDEGAWPKLKIGHARIPEKVYSFLRALRRMFLKPLCNSRNWKVVQDRLAKEGIEWKFITEQAPWCGGYWERLVRSIKVALNAKPDELRTVLCEIERPLTIVSDRPDEQLELTPAHFLIGRELSSLPDRDCDGKQVQADN</sequence>
<evidence type="ECO:0000313" key="1">
    <source>
        <dbReference type="EMBL" id="KRZ54419.1"/>
    </source>
</evidence>
<dbReference type="PANTHER" id="PTHR47331">
    <property type="entry name" value="PHD-TYPE DOMAIN-CONTAINING PROTEIN"/>
    <property type="match status" value="1"/>
</dbReference>
<proteinExistence type="predicted"/>
<reference evidence="1 2" key="1">
    <citation type="submission" date="2015-05" db="EMBL/GenBank/DDBJ databases">
        <title>Evolution of Trichinella species and genotypes.</title>
        <authorList>
            <person name="Korhonen P.K."/>
            <person name="Edoardo P."/>
            <person name="Giuseppe L.R."/>
            <person name="Gasser R.B."/>
        </authorList>
    </citation>
    <scope>NUCLEOTIDE SEQUENCE [LARGE SCALE GENOMIC DNA]</scope>
    <source>
        <strain evidence="1">ISS10</strain>
    </source>
</reference>
<protein>
    <submittedName>
        <fullName evidence="1">Uncharacterized protein</fullName>
    </submittedName>
</protein>
<dbReference type="EMBL" id="JYDW01000138">
    <property type="protein sequence ID" value="KRZ54419.1"/>
    <property type="molecule type" value="Genomic_DNA"/>
</dbReference>
<keyword evidence="2" id="KW-1185">Reference proteome</keyword>
<dbReference type="OrthoDB" id="8051532at2759"/>
<dbReference type="Pfam" id="PF05380">
    <property type="entry name" value="Peptidase_A17"/>
    <property type="match status" value="1"/>
</dbReference>
<dbReference type="InterPro" id="IPR036397">
    <property type="entry name" value="RNaseH_sf"/>
</dbReference>
<dbReference type="PANTHER" id="PTHR47331:SF1">
    <property type="entry name" value="GAG-LIKE PROTEIN"/>
    <property type="match status" value="1"/>
</dbReference>